<dbReference type="Proteomes" id="UP001269400">
    <property type="component" value="Unassembled WGS sequence"/>
</dbReference>
<dbReference type="RefSeq" id="WP_316910859.1">
    <property type="nucleotide sequence ID" value="NZ_JAPTGD010000002.1"/>
</dbReference>
<dbReference type="AlphaFoldDB" id="A0AAX6NDR1"/>
<reference evidence="1" key="1">
    <citation type="journal article" date="2022" name="J Environ Chem Eng">
        <title>Biodegradation of petroleum oil using a constructed nonpathogenic and heavy metal-tolerant bacterial consortium isolated from marine sponges.</title>
        <authorList>
            <person name="Dechsakulwatana C."/>
            <person name="Rungsihiranrut A."/>
            <person name="Muangchinda C."/>
            <person name="Ningthoujam R."/>
            <person name="Klankeo P."/>
            <person name="Pinyakong O."/>
        </authorList>
    </citation>
    <scope>NUCLEOTIDE SEQUENCE</scope>
    <source>
        <strain evidence="1">TL01-2</strain>
    </source>
</reference>
<evidence type="ECO:0000313" key="2">
    <source>
        <dbReference type="Proteomes" id="UP001269400"/>
    </source>
</evidence>
<comment type="caution">
    <text evidence="1">The sequence shown here is derived from an EMBL/GenBank/DDBJ whole genome shotgun (WGS) entry which is preliminary data.</text>
</comment>
<dbReference type="EMBL" id="JAPTGD010000002">
    <property type="protein sequence ID" value="MDU9693634.1"/>
    <property type="molecule type" value="Genomic_DNA"/>
</dbReference>
<organism evidence="1 2">
    <name type="scientific">Priestia aryabhattai</name>
    <name type="common">Bacillus aryabhattai</name>
    <dbReference type="NCBI Taxonomy" id="412384"/>
    <lineage>
        <taxon>Bacteria</taxon>
        <taxon>Bacillati</taxon>
        <taxon>Bacillota</taxon>
        <taxon>Bacilli</taxon>
        <taxon>Bacillales</taxon>
        <taxon>Bacillaceae</taxon>
        <taxon>Priestia</taxon>
    </lineage>
</organism>
<accession>A0AAX6NDR1</accession>
<name>A0AAX6NDR1_PRIAR</name>
<proteinExistence type="predicted"/>
<reference evidence="1" key="2">
    <citation type="submission" date="2022-12" db="EMBL/GenBank/DDBJ databases">
        <authorList>
            <person name="Dechsakulwatana C."/>
            <person name="Rungsihiranrut A."/>
            <person name="Muangchinda C."/>
            <person name="Ningthoujam R."/>
            <person name="Klankeo P."/>
            <person name="Pinyakong O."/>
        </authorList>
    </citation>
    <scope>NUCLEOTIDE SEQUENCE</scope>
    <source>
        <strain evidence="1">TL01-2</strain>
    </source>
</reference>
<gene>
    <name evidence="1" type="ORF">O0Q50_20885</name>
</gene>
<protein>
    <submittedName>
        <fullName evidence="1">Uncharacterized protein</fullName>
    </submittedName>
</protein>
<evidence type="ECO:0000313" key="1">
    <source>
        <dbReference type="EMBL" id="MDU9693634.1"/>
    </source>
</evidence>
<sequence>MIGLHDDASLIASNTLREIANFVPGDYEIHHVLIDSSALYQEIHILFSFELEKGLFQSNQQLRELKYDLVNKCGVMYQVFEKEDNKPKIIKVYGDKQLLKEKVWI</sequence>